<dbReference type="HOGENOM" id="CLU_032490_1_0_1"/>
<proteinExistence type="predicted"/>
<dbReference type="STRING" id="946122.A0A0C2WS17"/>
<dbReference type="Proteomes" id="UP000054549">
    <property type="component" value="Unassembled WGS sequence"/>
</dbReference>
<accession>A0A0C2WS17</accession>
<dbReference type="Pfam" id="PF12697">
    <property type="entry name" value="Abhydrolase_6"/>
    <property type="match status" value="1"/>
</dbReference>
<evidence type="ECO:0000313" key="3">
    <source>
        <dbReference type="Proteomes" id="UP000054549"/>
    </source>
</evidence>
<evidence type="ECO:0000259" key="1">
    <source>
        <dbReference type="Pfam" id="PF12697"/>
    </source>
</evidence>
<sequence>MASTDDAHLSWPPLSGPVEIVDIPIRTPLPIYPPPEDVLTYPPLPSPQRQPFVHPSFRLSTHLVPAAYLRTTRYVSPPPASFLPNWQMAKEEKLKKANETRRWLQQAKGSDAEGKKGYERVLWICVNRYYRPDLDKQRGNDKGLTLFFAHANGFPKEIWEPTLRYLLASCSHLVEEIWTWEAVQHGDSALLNEKSLSCIYDWMDNARDILNFFTHFVPCQPSSTVLPVHLPRVSESVAKERASVGLQARNIVAIAHSFGGCSCTSAALTNANLFSSLVLIDPVIMNSYLFQINKGRVDPLLIGALIRRDTWKSKFEARTLFKRNPFFVAWDPEVLDLYVEHGLYSARDEMGDEIVRLKTPAFQEAVVFLEEQTRTEVFARLHTLDVKIKLRWVMPGKIGPNELGPPGSARERVWLRPENSSNIRIPGADHLIAQEKPRELANEITDFLNKTYSRLLQSRL</sequence>
<protein>
    <recommendedName>
        <fullName evidence="1">AB hydrolase-1 domain-containing protein</fullName>
    </recommendedName>
</protein>
<dbReference type="Gene3D" id="3.40.50.1820">
    <property type="entry name" value="alpha/beta hydrolase"/>
    <property type="match status" value="1"/>
</dbReference>
<gene>
    <name evidence="2" type="ORF">M378DRAFT_169160</name>
</gene>
<evidence type="ECO:0000313" key="2">
    <source>
        <dbReference type="EMBL" id="KIL59516.1"/>
    </source>
</evidence>
<dbReference type="InterPro" id="IPR029058">
    <property type="entry name" value="AB_hydrolase_fold"/>
</dbReference>
<name>A0A0C2WS17_AMAMK</name>
<feature type="domain" description="AB hydrolase-1" evidence="1">
    <location>
        <begin position="146"/>
        <end position="442"/>
    </location>
</feature>
<dbReference type="OrthoDB" id="94039at2759"/>
<keyword evidence="3" id="KW-1185">Reference proteome</keyword>
<dbReference type="SUPFAM" id="SSF53474">
    <property type="entry name" value="alpha/beta-Hydrolases"/>
    <property type="match status" value="1"/>
</dbReference>
<organism evidence="2 3">
    <name type="scientific">Amanita muscaria (strain Koide BX008)</name>
    <dbReference type="NCBI Taxonomy" id="946122"/>
    <lineage>
        <taxon>Eukaryota</taxon>
        <taxon>Fungi</taxon>
        <taxon>Dikarya</taxon>
        <taxon>Basidiomycota</taxon>
        <taxon>Agaricomycotina</taxon>
        <taxon>Agaricomycetes</taxon>
        <taxon>Agaricomycetidae</taxon>
        <taxon>Agaricales</taxon>
        <taxon>Pluteineae</taxon>
        <taxon>Amanitaceae</taxon>
        <taxon>Amanita</taxon>
    </lineage>
</organism>
<reference evidence="2 3" key="1">
    <citation type="submission" date="2014-04" db="EMBL/GenBank/DDBJ databases">
        <title>Evolutionary Origins and Diversification of the Mycorrhizal Mutualists.</title>
        <authorList>
            <consortium name="DOE Joint Genome Institute"/>
            <consortium name="Mycorrhizal Genomics Consortium"/>
            <person name="Kohler A."/>
            <person name="Kuo A."/>
            <person name="Nagy L.G."/>
            <person name="Floudas D."/>
            <person name="Copeland A."/>
            <person name="Barry K.W."/>
            <person name="Cichocki N."/>
            <person name="Veneault-Fourrey C."/>
            <person name="LaButti K."/>
            <person name="Lindquist E.A."/>
            <person name="Lipzen A."/>
            <person name="Lundell T."/>
            <person name="Morin E."/>
            <person name="Murat C."/>
            <person name="Riley R."/>
            <person name="Ohm R."/>
            <person name="Sun H."/>
            <person name="Tunlid A."/>
            <person name="Henrissat B."/>
            <person name="Grigoriev I.V."/>
            <person name="Hibbett D.S."/>
            <person name="Martin F."/>
        </authorList>
    </citation>
    <scope>NUCLEOTIDE SEQUENCE [LARGE SCALE GENOMIC DNA]</scope>
    <source>
        <strain evidence="2 3">Koide BX008</strain>
    </source>
</reference>
<dbReference type="InParanoid" id="A0A0C2WS17"/>
<dbReference type="AlphaFoldDB" id="A0A0C2WS17"/>
<dbReference type="InterPro" id="IPR000073">
    <property type="entry name" value="AB_hydrolase_1"/>
</dbReference>
<dbReference type="EMBL" id="KN818314">
    <property type="protein sequence ID" value="KIL59516.1"/>
    <property type="molecule type" value="Genomic_DNA"/>
</dbReference>